<keyword evidence="8" id="KW-1185">Reference proteome</keyword>
<dbReference type="AlphaFoldDB" id="A0A1I6GHJ6"/>
<dbReference type="GO" id="GO:0005886">
    <property type="term" value="C:plasma membrane"/>
    <property type="evidence" value="ECO:0007669"/>
    <property type="project" value="UniProtKB-SubCell"/>
</dbReference>
<accession>A0A1I6GHJ6</accession>
<evidence type="ECO:0000256" key="6">
    <source>
        <dbReference type="SAM" id="Phobius"/>
    </source>
</evidence>
<dbReference type="Pfam" id="PF02653">
    <property type="entry name" value="BPD_transp_2"/>
    <property type="match status" value="1"/>
</dbReference>
<keyword evidence="4 6" id="KW-1133">Transmembrane helix</keyword>
<dbReference type="PANTHER" id="PTHR30482">
    <property type="entry name" value="HIGH-AFFINITY BRANCHED-CHAIN AMINO ACID TRANSPORT SYSTEM PERMEASE"/>
    <property type="match status" value="1"/>
</dbReference>
<evidence type="ECO:0000313" key="8">
    <source>
        <dbReference type="Proteomes" id="UP000198531"/>
    </source>
</evidence>
<feature type="transmembrane region" description="Helical" evidence="6">
    <location>
        <begin position="122"/>
        <end position="143"/>
    </location>
</feature>
<feature type="transmembrane region" description="Helical" evidence="6">
    <location>
        <begin position="348"/>
        <end position="372"/>
    </location>
</feature>
<protein>
    <submittedName>
        <fullName evidence="7">Amino acid/amide ABC transporter membrane protein 2, HAAT family</fullName>
    </submittedName>
</protein>
<dbReference type="RefSeq" id="WP_089805444.1">
    <property type="nucleotide sequence ID" value="NZ_FOYT01000001.1"/>
</dbReference>
<evidence type="ECO:0000256" key="4">
    <source>
        <dbReference type="ARBA" id="ARBA00022989"/>
    </source>
</evidence>
<dbReference type="OrthoDB" id="281654at2157"/>
<dbReference type="InterPro" id="IPR001851">
    <property type="entry name" value="ABC_transp_permease"/>
</dbReference>
<gene>
    <name evidence="7" type="ORF">SAMN04487947_1167</name>
</gene>
<feature type="transmembrane region" description="Helical" evidence="6">
    <location>
        <begin position="210"/>
        <end position="230"/>
    </location>
</feature>
<feature type="transmembrane region" description="Helical" evidence="6">
    <location>
        <begin position="289"/>
        <end position="311"/>
    </location>
</feature>
<feature type="transmembrane region" description="Helical" evidence="6">
    <location>
        <begin position="39"/>
        <end position="56"/>
    </location>
</feature>
<evidence type="ECO:0000256" key="5">
    <source>
        <dbReference type="ARBA" id="ARBA00023136"/>
    </source>
</evidence>
<feature type="transmembrane region" description="Helical" evidence="6">
    <location>
        <begin position="97"/>
        <end position="116"/>
    </location>
</feature>
<dbReference type="GO" id="GO:0015658">
    <property type="term" value="F:branched-chain amino acid transmembrane transporter activity"/>
    <property type="evidence" value="ECO:0007669"/>
    <property type="project" value="InterPro"/>
</dbReference>
<dbReference type="PANTHER" id="PTHR30482:SF17">
    <property type="entry name" value="ABC TRANSPORTER ATP-BINDING PROTEIN"/>
    <property type="match status" value="1"/>
</dbReference>
<evidence type="ECO:0000256" key="1">
    <source>
        <dbReference type="ARBA" id="ARBA00004651"/>
    </source>
</evidence>
<feature type="transmembrane region" description="Helical" evidence="6">
    <location>
        <begin position="150"/>
        <end position="173"/>
    </location>
</feature>
<dbReference type="Proteomes" id="UP000198531">
    <property type="component" value="Unassembled WGS sequence"/>
</dbReference>
<dbReference type="EMBL" id="FOYT01000001">
    <property type="protein sequence ID" value="SFR41662.1"/>
    <property type="molecule type" value="Genomic_DNA"/>
</dbReference>
<feature type="transmembrane region" description="Helical" evidence="6">
    <location>
        <begin position="260"/>
        <end position="283"/>
    </location>
</feature>
<reference evidence="8" key="1">
    <citation type="submission" date="2016-10" db="EMBL/GenBank/DDBJ databases">
        <authorList>
            <person name="Varghese N."/>
            <person name="Submissions S."/>
        </authorList>
    </citation>
    <scope>NUCLEOTIDE SEQUENCE [LARGE SCALE GENOMIC DNA]</scope>
    <source>
        <strain evidence="8">CGMCC 1.7736</strain>
    </source>
</reference>
<dbReference type="CDD" id="cd06581">
    <property type="entry name" value="TM_PBP1_LivM_like"/>
    <property type="match status" value="1"/>
</dbReference>
<feature type="transmembrane region" description="Helical" evidence="6">
    <location>
        <begin position="68"/>
        <end position="90"/>
    </location>
</feature>
<sequence>MSDRNTTGEGSANATSDGGAVISDGSLVARWEAIREREVTVVGLTVIAVALFPWLFSRAPVVSDLLLGYQSLATLMLIWGIFAVGFDLLLGYTGLLSFGHAAFWGGAAYVAGIVANNVSADPIVMVVSGTVFAILLAWVLGFLSLRRGGIYFSILTLAFGQMLYYMSAAPLAFLTGGENGLTGISVGALFGQFHLESELPSVAGTLLGNWMYLFVAVFAVLAVAAAYRILNSPYGMVFRAIRENEQRAEFVGLNVWRYKLMAFIISGAFAGVAGSLFTIHGSYVPLQSLYWTESGEIVIMTVLGGTASLFGPIAGAGLYLYVENIVSGVQTLYLPFTQVVLVQDFGTYWHLLLGLVFVVVIWVAPSGIWGGVSDLRSSVRNLVGGDRR</sequence>
<evidence type="ECO:0000256" key="2">
    <source>
        <dbReference type="ARBA" id="ARBA00022475"/>
    </source>
</evidence>
<evidence type="ECO:0000313" key="7">
    <source>
        <dbReference type="EMBL" id="SFR41662.1"/>
    </source>
</evidence>
<dbReference type="InterPro" id="IPR043428">
    <property type="entry name" value="LivM-like"/>
</dbReference>
<evidence type="ECO:0000256" key="3">
    <source>
        <dbReference type="ARBA" id="ARBA00022692"/>
    </source>
</evidence>
<name>A0A1I6GHJ6_9EURY</name>
<keyword evidence="5 6" id="KW-0472">Membrane</keyword>
<keyword evidence="3 6" id="KW-0812">Transmembrane</keyword>
<comment type="subcellular location">
    <subcellularLocation>
        <location evidence="1">Cell membrane</location>
        <topology evidence="1">Multi-pass membrane protein</topology>
    </subcellularLocation>
</comment>
<dbReference type="STRING" id="553469.SAMN04487947_1167"/>
<proteinExistence type="predicted"/>
<keyword evidence="2" id="KW-1003">Cell membrane</keyword>
<organism evidence="7 8">
    <name type="scientific">Halogeometricum rufum</name>
    <dbReference type="NCBI Taxonomy" id="553469"/>
    <lineage>
        <taxon>Archaea</taxon>
        <taxon>Methanobacteriati</taxon>
        <taxon>Methanobacteriota</taxon>
        <taxon>Stenosarchaea group</taxon>
        <taxon>Halobacteria</taxon>
        <taxon>Halobacteriales</taxon>
        <taxon>Haloferacaceae</taxon>
        <taxon>Halogeometricum</taxon>
    </lineage>
</organism>